<sequence length="58" mass="6336">MHRRAHVPVESVFAAQRAQEEGVHGEKQQAGGHCIKLASLMAHATVGHILWETGQLPE</sequence>
<gene>
    <name evidence="1" type="ORF">MCUN1_000597</name>
</gene>
<keyword evidence="2" id="KW-1185">Reference proteome</keyword>
<protein>
    <submittedName>
        <fullName evidence="1">Uncharacterized protein</fullName>
    </submittedName>
</protein>
<proteinExistence type="predicted"/>
<reference evidence="1" key="1">
    <citation type="submission" date="2023-03" db="EMBL/GenBank/DDBJ databases">
        <title>Mating type loci evolution in Malassezia.</title>
        <authorList>
            <person name="Coelho M.A."/>
        </authorList>
    </citation>
    <scope>NUCLEOTIDE SEQUENCE</scope>
    <source>
        <strain evidence="1">CBS 11721</strain>
    </source>
</reference>
<dbReference type="Proteomes" id="UP001219933">
    <property type="component" value="Chromosome 1"/>
</dbReference>
<dbReference type="EMBL" id="CP119877">
    <property type="protein sequence ID" value="WFD33780.1"/>
    <property type="molecule type" value="Genomic_DNA"/>
</dbReference>
<dbReference type="AlphaFoldDB" id="A0AAF0J576"/>
<evidence type="ECO:0000313" key="2">
    <source>
        <dbReference type="Proteomes" id="UP001219933"/>
    </source>
</evidence>
<evidence type="ECO:0000313" key="1">
    <source>
        <dbReference type="EMBL" id="WFD33780.1"/>
    </source>
</evidence>
<organism evidence="1 2">
    <name type="scientific">Malassezia cuniculi</name>
    <dbReference type="NCBI Taxonomy" id="948313"/>
    <lineage>
        <taxon>Eukaryota</taxon>
        <taxon>Fungi</taxon>
        <taxon>Dikarya</taxon>
        <taxon>Basidiomycota</taxon>
        <taxon>Ustilaginomycotina</taxon>
        <taxon>Malasseziomycetes</taxon>
        <taxon>Malasseziales</taxon>
        <taxon>Malasseziaceae</taxon>
        <taxon>Malassezia</taxon>
    </lineage>
</organism>
<accession>A0AAF0J576</accession>
<name>A0AAF0J576_9BASI</name>